<dbReference type="RefSeq" id="WP_135269817.1">
    <property type="nucleotide sequence ID" value="NZ_SRIB01000001.1"/>
</dbReference>
<dbReference type="SUPFAM" id="SSF52540">
    <property type="entry name" value="P-loop containing nucleoside triphosphate hydrolases"/>
    <property type="match status" value="1"/>
</dbReference>
<evidence type="ECO:0008006" key="3">
    <source>
        <dbReference type="Google" id="ProtNLM"/>
    </source>
</evidence>
<dbReference type="Gene3D" id="3.40.50.300">
    <property type="entry name" value="P-loop containing nucleotide triphosphate hydrolases"/>
    <property type="match status" value="1"/>
</dbReference>
<dbReference type="EMBL" id="SRIB01000001">
    <property type="protein sequence ID" value="TFZ41664.1"/>
    <property type="molecule type" value="Genomic_DNA"/>
</dbReference>
<proteinExistence type="predicted"/>
<protein>
    <recommendedName>
        <fullName evidence="3">ABC transporter ATP-binding protein</fullName>
    </recommendedName>
</protein>
<sequence length="68" mass="7985">MLVANRLIILMDESFSSIDSNNTKIIKEYIMSLKDKIIIEVTHDITEDILNNYDRIIYLEEGKIKKII</sequence>
<dbReference type="AlphaFoldDB" id="A0A4Z0D9V7"/>
<dbReference type="Proteomes" id="UP000298381">
    <property type="component" value="Unassembled WGS sequence"/>
</dbReference>
<name>A0A4Z0D9V7_9FIRM</name>
<evidence type="ECO:0000313" key="1">
    <source>
        <dbReference type="EMBL" id="TFZ41664.1"/>
    </source>
</evidence>
<comment type="caution">
    <text evidence="1">The sequence shown here is derived from an EMBL/GenBank/DDBJ whole genome shotgun (WGS) entry which is preliminary data.</text>
</comment>
<gene>
    <name evidence="1" type="ORF">E4100_00575</name>
</gene>
<keyword evidence="2" id="KW-1185">Reference proteome</keyword>
<organism evidence="1 2">
    <name type="scientific">Soehngenia longivitae</name>
    <dbReference type="NCBI Taxonomy" id="2562294"/>
    <lineage>
        <taxon>Bacteria</taxon>
        <taxon>Bacillati</taxon>
        <taxon>Bacillota</taxon>
        <taxon>Tissierellia</taxon>
        <taxon>Tissierellales</taxon>
        <taxon>Tissierellaceae</taxon>
        <taxon>Soehngenia</taxon>
    </lineage>
</organism>
<evidence type="ECO:0000313" key="2">
    <source>
        <dbReference type="Proteomes" id="UP000298381"/>
    </source>
</evidence>
<dbReference type="InterPro" id="IPR027417">
    <property type="entry name" value="P-loop_NTPase"/>
</dbReference>
<accession>A0A4Z0D9V7</accession>
<reference evidence="1 2" key="1">
    <citation type="submission" date="2019-03" db="EMBL/GenBank/DDBJ databases">
        <title>Draft genome sequence data and analysis of a Fermenting Bacterium, Soehngenia longevitae strain 1933PT, isolated from petroleum reservoir in Azerbaijan.</title>
        <authorList>
            <person name="Grouzdev D.S."/>
            <person name="Bidzhieva S.K."/>
            <person name="Sokolova D.S."/>
            <person name="Tourova T.P."/>
            <person name="Poltaraus A.B."/>
            <person name="Nazina T.N."/>
        </authorList>
    </citation>
    <scope>NUCLEOTIDE SEQUENCE [LARGE SCALE GENOMIC DNA]</scope>
    <source>
        <strain evidence="1 2">1933P</strain>
    </source>
</reference>